<name>A0A3G5AK00_9VIRU</name>
<dbReference type="InterPro" id="IPR016059">
    <property type="entry name" value="DNA_ligase_ATP-dep_CS"/>
</dbReference>
<evidence type="ECO:0000259" key="8">
    <source>
        <dbReference type="PROSITE" id="PS50160"/>
    </source>
</evidence>
<dbReference type="SUPFAM" id="SSF50249">
    <property type="entry name" value="Nucleic acid-binding proteins"/>
    <property type="match status" value="1"/>
</dbReference>
<keyword evidence="4 9" id="KW-0436">Ligase</keyword>
<evidence type="ECO:0000256" key="5">
    <source>
        <dbReference type="ARBA" id="ARBA00022705"/>
    </source>
</evidence>
<evidence type="ECO:0000313" key="9">
    <source>
        <dbReference type="EMBL" id="AYV86059.1"/>
    </source>
</evidence>
<keyword evidence="7" id="KW-0234">DNA repair</keyword>
<dbReference type="Gene3D" id="2.40.50.140">
    <property type="entry name" value="Nucleic acid-binding proteins"/>
    <property type="match status" value="1"/>
</dbReference>
<evidence type="ECO:0000256" key="7">
    <source>
        <dbReference type="ARBA" id="ARBA00023204"/>
    </source>
</evidence>
<dbReference type="GO" id="GO:0006260">
    <property type="term" value="P:DNA replication"/>
    <property type="evidence" value="ECO:0007669"/>
    <property type="project" value="UniProtKB-KW"/>
</dbReference>
<evidence type="ECO:0000256" key="1">
    <source>
        <dbReference type="ARBA" id="ARBA00001968"/>
    </source>
</evidence>
<dbReference type="PANTHER" id="PTHR47810:SF1">
    <property type="entry name" value="DNA LIGASE B"/>
    <property type="match status" value="1"/>
</dbReference>
<dbReference type="GO" id="GO:0003910">
    <property type="term" value="F:DNA ligase (ATP) activity"/>
    <property type="evidence" value="ECO:0007669"/>
    <property type="project" value="InterPro"/>
</dbReference>
<comment type="similarity">
    <text evidence="2">Belongs to the ATP-dependent DNA ligase family.</text>
</comment>
<evidence type="ECO:0000256" key="4">
    <source>
        <dbReference type="ARBA" id="ARBA00022598"/>
    </source>
</evidence>
<dbReference type="GO" id="GO:0005524">
    <property type="term" value="F:ATP binding"/>
    <property type="evidence" value="ECO:0007669"/>
    <property type="project" value="InterPro"/>
</dbReference>
<dbReference type="InterPro" id="IPR012340">
    <property type="entry name" value="NA-bd_OB-fold"/>
</dbReference>
<keyword evidence="6" id="KW-0227">DNA damage</keyword>
<sequence>MTDNFASAAVAIHQIQTQSFQLPILYRIGSFGKIRVWFIVFNGTNLVSYWGTDQDYKVGQMQSSHHPITLNSSGRNLQEQALLEAQSRWKLKHDKEGYSEQIMSGTILTQTAILAKEWKPEQGIKRFPVWVQPKLDGVRCRVNIEYDESHEGSRALLISRNTMVITHFDHIRRDLERFFPIIQRVLTEVFPGHYPLFRLDGELYDQQVPFQLLNGMSRTSANKVVSEKERLVKYHIFDLIVARDLTYDERMTLLHRAYSEYSAVNQNSSLLMVNPFQVNSIDEIKTKHDEFVQLGYEGIIIRYIGGRTEAERKISYHKSGRSVGLLKYKNFKDDEGLIIGAKPATGDEQGAIVWCIQAKNGAQFWCRPKGDIEGRIADYQKWVATNGQAFLGQMYRYEFQELTDAGVPRFPRGVGFIYDRNWKQNEEEDED</sequence>
<gene>
    <name evidence="9" type="ORF">Solivirus4_20</name>
</gene>
<dbReference type="InterPro" id="IPR012310">
    <property type="entry name" value="DNA_ligase_ATP-dep_cent"/>
</dbReference>
<reference evidence="9" key="1">
    <citation type="submission" date="2018-10" db="EMBL/GenBank/DDBJ databases">
        <title>Hidden diversity of soil giant viruses.</title>
        <authorList>
            <person name="Schulz F."/>
            <person name="Alteio L."/>
            <person name="Goudeau D."/>
            <person name="Ryan E.M."/>
            <person name="Malmstrom R.R."/>
            <person name="Blanchard J."/>
            <person name="Woyke T."/>
        </authorList>
    </citation>
    <scope>NUCLEOTIDE SEQUENCE</scope>
    <source>
        <strain evidence="9">SOV1</strain>
    </source>
</reference>
<evidence type="ECO:0000256" key="6">
    <source>
        <dbReference type="ARBA" id="ARBA00022763"/>
    </source>
</evidence>
<dbReference type="GO" id="GO:0006310">
    <property type="term" value="P:DNA recombination"/>
    <property type="evidence" value="ECO:0007669"/>
    <property type="project" value="InterPro"/>
</dbReference>
<evidence type="ECO:0000256" key="3">
    <source>
        <dbReference type="ARBA" id="ARBA00013308"/>
    </source>
</evidence>
<dbReference type="PROSITE" id="PS50160">
    <property type="entry name" value="DNA_LIGASE_A3"/>
    <property type="match status" value="1"/>
</dbReference>
<dbReference type="PROSITE" id="PS00697">
    <property type="entry name" value="DNA_LIGASE_A1"/>
    <property type="match status" value="1"/>
</dbReference>
<accession>A0A3G5AK00</accession>
<comment type="cofactor">
    <cofactor evidence="1">
        <name>a divalent metal cation</name>
        <dbReference type="ChEBI" id="CHEBI:60240"/>
    </cofactor>
</comment>
<feature type="domain" description="ATP-dependent DNA ligase family profile" evidence="8">
    <location>
        <begin position="225"/>
        <end position="379"/>
    </location>
</feature>
<dbReference type="PANTHER" id="PTHR47810">
    <property type="entry name" value="DNA LIGASE"/>
    <property type="match status" value="1"/>
</dbReference>
<dbReference type="InterPro" id="IPR050326">
    <property type="entry name" value="NAD_dep_DNA_ligaseB"/>
</dbReference>
<protein>
    <recommendedName>
        <fullName evidence="3">DNA ligase</fullName>
    </recommendedName>
</protein>
<organism evidence="9">
    <name type="scientific">Solivirus sp</name>
    <dbReference type="NCBI Taxonomy" id="2487772"/>
    <lineage>
        <taxon>Viruses</taxon>
        <taxon>Pithoviruses</taxon>
    </lineage>
</organism>
<proteinExistence type="inferred from homology"/>
<keyword evidence="5" id="KW-0235">DNA replication</keyword>
<dbReference type="Gene3D" id="3.30.470.30">
    <property type="entry name" value="DNA ligase/mRNA capping enzyme"/>
    <property type="match status" value="1"/>
</dbReference>
<dbReference type="SUPFAM" id="SSF56091">
    <property type="entry name" value="DNA ligase/mRNA capping enzyme, catalytic domain"/>
    <property type="match status" value="1"/>
</dbReference>
<dbReference type="Pfam" id="PF01068">
    <property type="entry name" value="DNA_ligase_A_M"/>
    <property type="match status" value="1"/>
</dbReference>
<evidence type="ECO:0000256" key="2">
    <source>
        <dbReference type="ARBA" id="ARBA00007572"/>
    </source>
</evidence>
<dbReference type="GO" id="GO:0006281">
    <property type="term" value="P:DNA repair"/>
    <property type="evidence" value="ECO:0007669"/>
    <property type="project" value="UniProtKB-KW"/>
</dbReference>
<dbReference type="EMBL" id="MK072492">
    <property type="protein sequence ID" value="AYV86059.1"/>
    <property type="molecule type" value="Genomic_DNA"/>
</dbReference>